<proteinExistence type="predicted"/>
<name>A0AAW1PAM0_9CHLO</name>
<evidence type="ECO:0000313" key="4">
    <source>
        <dbReference type="Proteomes" id="UP001489004"/>
    </source>
</evidence>
<feature type="region of interest" description="Disordered" evidence="1">
    <location>
        <begin position="236"/>
        <end position="258"/>
    </location>
</feature>
<feature type="region of interest" description="Disordered" evidence="1">
    <location>
        <begin position="338"/>
        <end position="386"/>
    </location>
</feature>
<protein>
    <recommendedName>
        <fullName evidence="5">Pali-domain-containing protein</fullName>
    </recommendedName>
</protein>
<dbReference type="AlphaFoldDB" id="A0AAW1PAM0"/>
<evidence type="ECO:0000256" key="2">
    <source>
        <dbReference type="SAM" id="Phobius"/>
    </source>
</evidence>
<keyword evidence="2" id="KW-1133">Transmembrane helix</keyword>
<evidence type="ECO:0008006" key="5">
    <source>
        <dbReference type="Google" id="ProtNLM"/>
    </source>
</evidence>
<feature type="transmembrane region" description="Helical" evidence="2">
    <location>
        <begin position="25"/>
        <end position="46"/>
    </location>
</feature>
<accession>A0AAW1PAM0</accession>
<feature type="transmembrane region" description="Helical" evidence="2">
    <location>
        <begin position="96"/>
        <end position="122"/>
    </location>
</feature>
<keyword evidence="2" id="KW-0812">Transmembrane</keyword>
<feature type="compositionally biased region" description="Low complexity" evidence="1">
    <location>
        <begin position="345"/>
        <end position="355"/>
    </location>
</feature>
<evidence type="ECO:0000256" key="1">
    <source>
        <dbReference type="SAM" id="MobiDB-lite"/>
    </source>
</evidence>
<dbReference type="EMBL" id="JALJOR010000015">
    <property type="protein sequence ID" value="KAK9805471.1"/>
    <property type="molecule type" value="Genomic_DNA"/>
</dbReference>
<feature type="transmembrane region" description="Helical" evidence="2">
    <location>
        <begin position="134"/>
        <end position="160"/>
    </location>
</feature>
<feature type="transmembrane region" description="Helical" evidence="2">
    <location>
        <begin position="180"/>
        <end position="202"/>
    </location>
</feature>
<comment type="caution">
    <text evidence="3">The sequence shown here is derived from an EMBL/GenBank/DDBJ whole genome shotgun (WGS) entry which is preliminary data.</text>
</comment>
<dbReference type="Proteomes" id="UP001489004">
    <property type="component" value="Unassembled WGS sequence"/>
</dbReference>
<evidence type="ECO:0000313" key="3">
    <source>
        <dbReference type="EMBL" id="KAK9805471.1"/>
    </source>
</evidence>
<keyword evidence="4" id="KW-1185">Reference proteome</keyword>
<reference evidence="3 4" key="1">
    <citation type="journal article" date="2024" name="Nat. Commun.">
        <title>Phylogenomics reveals the evolutionary origins of lichenization in chlorophyte algae.</title>
        <authorList>
            <person name="Puginier C."/>
            <person name="Libourel C."/>
            <person name="Otte J."/>
            <person name="Skaloud P."/>
            <person name="Haon M."/>
            <person name="Grisel S."/>
            <person name="Petersen M."/>
            <person name="Berrin J.G."/>
            <person name="Delaux P.M."/>
            <person name="Dal Grande F."/>
            <person name="Keller J."/>
        </authorList>
    </citation>
    <scope>NUCLEOTIDE SEQUENCE [LARGE SCALE GENOMIC DNA]</scope>
    <source>
        <strain evidence="3 4">SAG 2043</strain>
    </source>
</reference>
<organism evidence="3 4">
    <name type="scientific">[Myrmecia] bisecta</name>
    <dbReference type="NCBI Taxonomy" id="41462"/>
    <lineage>
        <taxon>Eukaryota</taxon>
        <taxon>Viridiplantae</taxon>
        <taxon>Chlorophyta</taxon>
        <taxon>core chlorophytes</taxon>
        <taxon>Trebouxiophyceae</taxon>
        <taxon>Trebouxiales</taxon>
        <taxon>Trebouxiaceae</taxon>
        <taxon>Myrmecia</taxon>
    </lineage>
</organism>
<gene>
    <name evidence="3" type="ORF">WJX72_000192</name>
</gene>
<sequence length="386" mass="41391">MARTRKAYDVETQPRGCCGSFTRKLLGAFSVILLFLIAGMCAAAIIPGRQKYWLYHSTNVSGSYYQVRTGWWRFETTQLRANGIDHLSLSSLATSAYVLGIIAICVSGVSFLLAAFYILLWLCHRGGKHMAAIALPFSFILGGSMIAYYFVVAVTMYHYTGQPATSNQGGVGSSRILWPDWGWCFVMGSSLLWFWVGAMSLGTPSRKHRTARVGDAYNPHHDVEMAGAAVAAGPRTDSAHNAHASPAKKGWFGRNRDSEVPTAVPEQYVASPAAPAQQELPARSTSGGWFGGRKNKDNVPTGAMTHTNAGYAARDAAAPSAPQDPYVASAADYAAPPGTERLQYSAPPAAAPASSQPKAGGWASKLRGNRNPDVTPNVRPVHLPEV</sequence>
<keyword evidence="2" id="KW-0472">Membrane</keyword>
<feature type="region of interest" description="Disordered" evidence="1">
    <location>
        <begin position="271"/>
        <end position="299"/>
    </location>
</feature>